<keyword evidence="3" id="KW-1003">Cell membrane</keyword>
<comment type="caution">
    <text evidence="9">The sequence shown here is derived from an EMBL/GenBank/DDBJ whole genome shotgun (WGS) entry which is preliminary data.</text>
</comment>
<organism evidence="9 10">
    <name type="scientific">Paenibacillus ginsengarvi</name>
    <dbReference type="NCBI Taxonomy" id="400777"/>
    <lineage>
        <taxon>Bacteria</taxon>
        <taxon>Bacillati</taxon>
        <taxon>Bacillota</taxon>
        <taxon>Bacilli</taxon>
        <taxon>Bacillales</taxon>
        <taxon>Paenibacillaceae</taxon>
        <taxon>Paenibacillus</taxon>
    </lineage>
</organism>
<dbReference type="AlphaFoldDB" id="A0A3B0CKI1"/>
<dbReference type="InterPro" id="IPR051393">
    <property type="entry name" value="ABC_transporter_permease"/>
</dbReference>
<sequence length="302" mass="33290">MRRSREQKRSIRNGLLFVSPWIVGFLVFIAYPVCSSVYYSFTDYNGLNEGSWVGLANYKELFTEDPLYMTAVGNTLYYVLFSLLIGQTAALALALLLNRGLREIALYRVLYYIPSVLPGVAVTFLWIFLMDAQYGMVNGVIAALGGEGPGWMIDPQWAKLSLVLLAVWTGGQGTIIYLSGLGNIPKVLYESAEIDGASPWRRLTGITLPLISPQILLSVILGTIGGFKVFTSGFISGGSLGNPQNSTLFYSTYIYHQAFKLFHMGYASAMAWILAIATLLAVLVTFRLSRKKVHYMQDGGIA</sequence>
<feature type="transmembrane region" description="Helical" evidence="7">
    <location>
        <begin position="76"/>
        <end position="97"/>
    </location>
</feature>
<dbReference type="InterPro" id="IPR000515">
    <property type="entry name" value="MetI-like"/>
</dbReference>
<gene>
    <name evidence="9" type="ORF">D7M11_07320</name>
</gene>
<reference evidence="9 10" key="1">
    <citation type="journal article" date="2007" name="Int. J. Syst. Evol. Microbiol.">
        <title>Paenibacillus ginsengarvi sp. nov., isolated from soil from ginseng cultivation.</title>
        <authorList>
            <person name="Yoon M.H."/>
            <person name="Ten L.N."/>
            <person name="Im W.T."/>
        </authorList>
    </citation>
    <scope>NUCLEOTIDE SEQUENCE [LARGE SCALE GENOMIC DNA]</scope>
    <source>
        <strain evidence="9 10">KCTC 13059</strain>
    </source>
</reference>
<dbReference type="GO" id="GO:0055085">
    <property type="term" value="P:transmembrane transport"/>
    <property type="evidence" value="ECO:0007669"/>
    <property type="project" value="InterPro"/>
</dbReference>
<comment type="subcellular location">
    <subcellularLocation>
        <location evidence="1 7">Cell membrane</location>
        <topology evidence="1 7">Multi-pass membrane protein</topology>
    </subcellularLocation>
</comment>
<keyword evidence="4 7" id="KW-0812">Transmembrane</keyword>
<accession>A0A3B0CKI1</accession>
<evidence type="ECO:0000313" key="10">
    <source>
        <dbReference type="Proteomes" id="UP000282311"/>
    </source>
</evidence>
<dbReference type="PROSITE" id="PS50928">
    <property type="entry name" value="ABC_TM1"/>
    <property type="match status" value="1"/>
</dbReference>
<evidence type="ECO:0000256" key="4">
    <source>
        <dbReference type="ARBA" id="ARBA00022692"/>
    </source>
</evidence>
<dbReference type="CDD" id="cd06261">
    <property type="entry name" value="TM_PBP2"/>
    <property type="match status" value="1"/>
</dbReference>
<dbReference type="SUPFAM" id="SSF161098">
    <property type="entry name" value="MetI-like"/>
    <property type="match status" value="1"/>
</dbReference>
<evidence type="ECO:0000256" key="5">
    <source>
        <dbReference type="ARBA" id="ARBA00022989"/>
    </source>
</evidence>
<evidence type="ECO:0000256" key="3">
    <source>
        <dbReference type="ARBA" id="ARBA00022475"/>
    </source>
</evidence>
<dbReference type="EMBL" id="RBAH01000004">
    <property type="protein sequence ID" value="RKN85490.1"/>
    <property type="molecule type" value="Genomic_DNA"/>
</dbReference>
<evidence type="ECO:0000256" key="1">
    <source>
        <dbReference type="ARBA" id="ARBA00004651"/>
    </source>
</evidence>
<dbReference type="PANTHER" id="PTHR30193:SF1">
    <property type="entry name" value="ABC TRANSPORTER PERMEASE PROTEIN YESP-RELATED"/>
    <property type="match status" value="1"/>
</dbReference>
<keyword evidence="6 7" id="KW-0472">Membrane</keyword>
<keyword evidence="10" id="KW-1185">Reference proteome</keyword>
<dbReference type="InterPro" id="IPR035906">
    <property type="entry name" value="MetI-like_sf"/>
</dbReference>
<evidence type="ECO:0000256" key="7">
    <source>
        <dbReference type="RuleBase" id="RU363032"/>
    </source>
</evidence>
<feature type="transmembrane region" description="Helical" evidence="7">
    <location>
        <begin position="21"/>
        <end position="41"/>
    </location>
</feature>
<evidence type="ECO:0000256" key="2">
    <source>
        <dbReference type="ARBA" id="ARBA00022448"/>
    </source>
</evidence>
<dbReference type="Proteomes" id="UP000282311">
    <property type="component" value="Unassembled WGS sequence"/>
</dbReference>
<feature type="transmembrane region" description="Helical" evidence="7">
    <location>
        <begin position="215"/>
        <end position="241"/>
    </location>
</feature>
<name>A0A3B0CKI1_9BACL</name>
<feature type="transmembrane region" description="Helical" evidence="7">
    <location>
        <begin position="261"/>
        <end position="286"/>
    </location>
</feature>
<protein>
    <submittedName>
        <fullName evidence="9">Sugar ABC transporter permease</fullName>
    </submittedName>
</protein>
<dbReference type="PANTHER" id="PTHR30193">
    <property type="entry name" value="ABC TRANSPORTER PERMEASE PROTEIN"/>
    <property type="match status" value="1"/>
</dbReference>
<dbReference type="OrthoDB" id="9788108at2"/>
<evidence type="ECO:0000256" key="6">
    <source>
        <dbReference type="ARBA" id="ARBA00023136"/>
    </source>
</evidence>
<dbReference type="SUPFAM" id="SSF160964">
    <property type="entry name" value="MalF N-terminal region-like"/>
    <property type="match status" value="1"/>
</dbReference>
<dbReference type="RefSeq" id="WP_120746513.1">
    <property type="nucleotide sequence ID" value="NZ_RBAH01000004.1"/>
</dbReference>
<dbReference type="GO" id="GO:0005886">
    <property type="term" value="C:plasma membrane"/>
    <property type="evidence" value="ECO:0007669"/>
    <property type="project" value="UniProtKB-SubCell"/>
</dbReference>
<comment type="similarity">
    <text evidence="7">Belongs to the binding-protein-dependent transport system permease family.</text>
</comment>
<keyword evidence="2 7" id="KW-0813">Transport</keyword>
<feature type="transmembrane region" description="Helical" evidence="7">
    <location>
        <begin position="109"/>
        <end position="129"/>
    </location>
</feature>
<keyword evidence="5 7" id="KW-1133">Transmembrane helix</keyword>
<evidence type="ECO:0000313" key="9">
    <source>
        <dbReference type="EMBL" id="RKN85490.1"/>
    </source>
</evidence>
<feature type="domain" description="ABC transmembrane type-1" evidence="8">
    <location>
        <begin position="72"/>
        <end position="285"/>
    </location>
</feature>
<dbReference type="Pfam" id="PF00528">
    <property type="entry name" value="BPD_transp_1"/>
    <property type="match status" value="1"/>
</dbReference>
<proteinExistence type="inferred from homology"/>
<feature type="transmembrane region" description="Helical" evidence="7">
    <location>
        <begin position="157"/>
        <end position="178"/>
    </location>
</feature>
<evidence type="ECO:0000259" key="8">
    <source>
        <dbReference type="PROSITE" id="PS50928"/>
    </source>
</evidence>
<dbReference type="Gene3D" id="1.10.3720.10">
    <property type="entry name" value="MetI-like"/>
    <property type="match status" value="1"/>
</dbReference>